<dbReference type="Pfam" id="PF02472">
    <property type="entry name" value="ExbD"/>
    <property type="match status" value="1"/>
</dbReference>
<keyword evidence="3" id="KW-1003">Cell membrane</keyword>
<gene>
    <name evidence="9" type="ORF">DVR12_09120</name>
</gene>
<keyword evidence="7" id="KW-0813">Transport</keyword>
<sequence>MAEMNNQQEHRQGRRSIKKSTRVDMTPMVDLGFLLITFFMLATTMSKPRSMSLIMPREDGDSMSLPAKQALTVILGQHNNIAWYEGMENAPADVHYTTFANNNGIRDVIVRQKEAVMKFYGKNDLMILIKANPEANYKNVVDILDEMAINKIDRYALVDLTREEATYFEK</sequence>
<comment type="subcellular location">
    <subcellularLocation>
        <location evidence="1">Cell membrane</location>
        <topology evidence="1">Single-pass membrane protein</topology>
    </subcellularLocation>
    <subcellularLocation>
        <location evidence="7">Cell membrane</location>
        <topology evidence="7">Single-pass type II membrane protein</topology>
    </subcellularLocation>
</comment>
<dbReference type="GO" id="GO:0015031">
    <property type="term" value="P:protein transport"/>
    <property type="evidence" value="ECO:0007669"/>
    <property type="project" value="UniProtKB-KW"/>
</dbReference>
<keyword evidence="6" id="KW-0472">Membrane</keyword>
<evidence type="ECO:0000256" key="1">
    <source>
        <dbReference type="ARBA" id="ARBA00004162"/>
    </source>
</evidence>
<organism evidence="9 10">
    <name type="scientific">Chitinophaga silvatica</name>
    <dbReference type="NCBI Taxonomy" id="2282649"/>
    <lineage>
        <taxon>Bacteria</taxon>
        <taxon>Pseudomonadati</taxon>
        <taxon>Bacteroidota</taxon>
        <taxon>Chitinophagia</taxon>
        <taxon>Chitinophagales</taxon>
        <taxon>Chitinophagaceae</taxon>
        <taxon>Chitinophaga</taxon>
    </lineage>
</organism>
<evidence type="ECO:0000256" key="6">
    <source>
        <dbReference type="ARBA" id="ARBA00023136"/>
    </source>
</evidence>
<dbReference type="InterPro" id="IPR003400">
    <property type="entry name" value="ExbD"/>
</dbReference>
<evidence type="ECO:0000256" key="8">
    <source>
        <dbReference type="SAM" id="MobiDB-lite"/>
    </source>
</evidence>
<keyword evidence="4 7" id="KW-0812">Transmembrane</keyword>
<dbReference type="Proteomes" id="UP000260644">
    <property type="component" value="Unassembled WGS sequence"/>
</dbReference>
<comment type="caution">
    <text evidence="9">The sequence shown here is derived from an EMBL/GenBank/DDBJ whole genome shotgun (WGS) entry which is preliminary data.</text>
</comment>
<proteinExistence type="inferred from homology"/>
<dbReference type="EMBL" id="QPMM01000003">
    <property type="protein sequence ID" value="RFS24033.1"/>
    <property type="molecule type" value="Genomic_DNA"/>
</dbReference>
<dbReference type="PANTHER" id="PTHR30558">
    <property type="entry name" value="EXBD MEMBRANE COMPONENT OF PMF-DRIVEN MACROMOLECULE IMPORT SYSTEM"/>
    <property type="match status" value="1"/>
</dbReference>
<dbReference type="AlphaFoldDB" id="A0A3E1YCL9"/>
<dbReference type="GO" id="GO:0022857">
    <property type="term" value="F:transmembrane transporter activity"/>
    <property type="evidence" value="ECO:0007669"/>
    <property type="project" value="InterPro"/>
</dbReference>
<evidence type="ECO:0000256" key="5">
    <source>
        <dbReference type="ARBA" id="ARBA00022989"/>
    </source>
</evidence>
<protein>
    <submittedName>
        <fullName evidence="9">Biopolymer transporter ExbD</fullName>
    </submittedName>
</protein>
<keyword evidence="7" id="KW-0653">Protein transport</keyword>
<evidence type="ECO:0000256" key="4">
    <source>
        <dbReference type="ARBA" id="ARBA00022692"/>
    </source>
</evidence>
<evidence type="ECO:0000313" key="10">
    <source>
        <dbReference type="Proteomes" id="UP000260644"/>
    </source>
</evidence>
<reference evidence="9 10" key="1">
    <citation type="submission" date="2018-07" db="EMBL/GenBank/DDBJ databases">
        <title>Chitinophaga K2CV101002-2 sp. nov., isolated from a monsoon evergreen broad-leaved forest soil.</title>
        <authorList>
            <person name="Lv Y."/>
        </authorList>
    </citation>
    <scope>NUCLEOTIDE SEQUENCE [LARGE SCALE GENOMIC DNA]</scope>
    <source>
        <strain evidence="9 10">GDMCC 1.1288</strain>
    </source>
</reference>
<dbReference type="GO" id="GO:0005886">
    <property type="term" value="C:plasma membrane"/>
    <property type="evidence" value="ECO:0007669"/>
    <property type="project" value="UniProtKB-SubCell"/>
</dbReference>
<keyword evidence="10" id="KW-1185">Reference proteome</keyword>
<evidence type="ECO:0000313" key="9">
    <source>
        <dbReference type="EMBL" id="RFS24033.1"/>
    </source>
</evidence>
<feature type="region of interest" description="Disordered" evidence="8">
    <location>
        <begin position="1"/>
        <end position="21"/>
    </location>
</feature>
<accession>A0A3E1YCL9</accession>
<keyword evidence="5" id="KW-1133">Transmembrane helix</keyword>
<evidence type="ECO:0000256" key="7">
    <source>
        <dbReference type="RuleBase" id="RU003879"/>
    </source>
</evidence>
<dbReference type="OrthoDB" id="952702at2"/>
<name>A0A3E1YCL9_9BACT</name>
<comment type="similarity">
    <text evidence="2 7">Belongs to the ExbD/TolR family.</text>
</comment>
<dbReference type="RefSeq" id="WP_116975355.1">
    <property type="nucleotide sequence ID" value="NZ_QPMM01000003.1"/>
</dbReference>
<evidence type="ECO:0000256" key="2">
    <source>
        <dbReference type="ARBA" id="ARBA00005811"/>
    </source>
</evidence>
<evidence type="ECO:0000256" key="3">
    <source>
        <dbReference type="ARBA" id="ARBA00022475"/>
    </source>
</evidence>
<dbReference type="PANTHER" id="PTHR30558:SF3">
    <property type="entry name" value="BIOPOLYMER TRANSPORT PROTEIN EXBD-RELATED"/>
    <property type="match status" value="1"/>
</dbReference>